<name>G9ZEG3_9GAMM</name>
<sequence length="179" mass="20551">MQDKEIDNPFVPAWQLLQQEINPAVVAQAAATAEEYREAVYTQAEYDKLYRQYLEQKARADALQDSFFASADVMYEMLAYLNAARLFYGKEPVMASDINAIVEDNPILNELCNDLRQASIQSGIGIVSELAASQENLRQKVMLAWKIRMRNSSERKRIKNQLFHRPKEGKRGNDEALFE</sequence>
<evidence type="ECO:0000256" key="1">
    <source>
        <dbReference type="SAM" id="MobiDB-lite"/>
    </source>
</evidence>
<dbReference type="STRING" id="797473.HMPREF9080_01147"/>
<accession>G9ZEG3</accession>
<reference evidence="2 3" key="1">
    <citation type="submission" date="2011-08" db="EMBL/GenBank/DDBJ databases">
        <authorList>
            <person name="Weinstock G."/>
            <person name="Sodergren E."/>
            <person name="Clifton S."/>
            <person name="Fulton L."/>
            <person name="Fulton B."/>
            <person name="Courtney L."/>
            <person name="Fronick C."/>
            <person name="Harrison M."/>
            <person name="Strong C."/>
            <person name="Farmer C."/>
            <person name="Delahaunty K."/>
            <person name="Markovic C."/>
            <person name="Hall O."/>
            <person name="Minx P."/>
            <person name="Tomlinson C."/>
            <person name="Mitreva M."/>
            <person name="Hou S."/>
            <person name="Chen J."/>
            <person name="Wollam A."/>
            <person name="Pepin K.H."/>
            <person name="Johnson M."/>
            <person name="Bhonagiri V."/>
            <person name="Zhang X."/>
            <person name="Suruliraj S."/>
            <person name="Warren W."/>
            <person name="Chinwalla A."/>
            <person name="Mardis E.R."/>
            <person name="Wilson R.K."/>
        </authorList>
    </citation>
    <scope>NUCLEOTIDE SEQUENCE [LARGE SCALE GENOMIC DNA]</scope>
    <source>
        <strain evidence="2 3">F0432</strain>
    </source>
</reference>
<dbReference type="AlphaFoldDB" id="G9ZEG3"/>
<evidence type="ECO:0000313" key="3">
    <source>
        <dbReference type="Proteomes" id="UP000004750"/>
    </source>
</evidence>
<feature type="compositionally biased region" description="Basic and acidic residues" evidence="1">
    <location>
        <begin position="165"/>
        <end position="179"/>
    </location>
</feature>
<dbReference type="EMBL" id="AGCM01000064">
    <property type="protein sequence ID" value="EHM54649.1"/>
    <property type="molecule type" value="Genomic_DNA"/>
</dbReference>
<evidence type="ECO:0000313" key="2">
    <source>
        <dbReference type="EMBL" id="EHM54649.1"/>
    </source>
</evidence>
<feature type="region of interest" description="Disordered" evidence="1">
    <location>
        <begin position="158"/>
        <end position="179"/>
    </location>
</feature>
<proteinExistence type="predicted"/>
<comment type="caution">
    <text evidence="2">The sequence shown here is derived from an EMBL/GenBank/DDBJ whole genome shotgun (WGS) entry which is preliminary data.</text>
</comment>
<dbReference type="Proteomes" id="UP000004750">
    <property type="component" value="Unassembled WGS sequence"/>
</dbReference>
<protein>
    <submittedName>
        <fullName evidence="2">Uncharacterized protein</fullName>
    </submittedName>
</protein>
<dbReference type="HOGENOM" id="CLU_111927_0_0_6"/>
<gene>
    <name evidence="2" type="ORF">HMPREF9080_01147</name>
</gene>
<organism evidence="2 3">
    <name type="scientific">Cardiobacterium valvarum F0432</name>
    <dbReference type="NCBI Taxonomy" id="797473"/>
    <lineage>
        <taxon>Bacteria</taxon>
        <taxon>Pseudomonadati</taxon>
        <taxon>Pseudomonadota</taxon>
        <taxon>Gammaproteobacteria</taxon>
        <taxon>Cardiobacteriales</taxon>
        <taxon>Cardiobacteriaceae</taxon>
        <taxon>Cardiobacterium</taxon>
    </lineage>
</organism>
<dbReference type="RefSeq" id="WP_006985166.1">
    <property type="nucleotide sequence ID" value="NZ_JH417917.1"/>
</dbReference>